<reference evidence="1 2" key="1">
    <citation type="submission" date="2016-11" db="EMBL/GenBank/DDBJ databases">
        <authorList>
            <person name="Jaros S."/>
            <person name="Januszkiewicz K."/>
            <person name="Wedrychowicz H."/>
        </authorList>
    </citation>
    <scope>NUCLEOTIDE SEQUENCE [LARGE SCALE GENOMIC DNA]</scope>
    <source>
        <strain evidence="1 2">CGMCC 1.6102</strain>
    </source>
</reference>
<evidence type="ECO:0000313" key="2">
    <source>
        <dbReference type="Proteomes" id="UP000184513"/>
    </source>
</evidence>
<dbReference type="Proteomes" id="UP000184513">
    <property type="component" value="Unassembled WGS sequence"/>
</dbReference>
<dbReference type="AlphaFoldDB" id="A0A1M7PT60"/>
<keyword evidence="2" id="KW-1185">Reference proteome</keyword>
<name>A0A1M7PT60_9BACT</name>
<dbReference type="EMBL" id="FRCY01000010">
    <property type="protein sequence ID" value="SHN20581.1"/>
    <property type="molecule type" value="Genomic_DNA"/>
</dbReference>
<evidence type="ECO:0000313" key="1">
    <source>
        <dbReference type="EMBL" id="SHN20581.1"/>
    </source>
</evidence>
<sequence>MQALFNAFNSRYRSCFLTIKRIDVPTKIMEFAFFDNNLTGFKKNQISELSGKQKSGISRYRFFQNYRAIK</sequence>
<protein>
    <submittedName>
        <fullName evidence="1">Uncharacterized protein</fullName>
    </submittedName>
</protein>
<proteinExistence type="predicted"/>
<gene>
    <name evidence="1" type="ORF">SAMN04488057_110113</name>
</gene>
<accession>A0A1M7PT60</accession>
<organism evidence="1 2">
    <name type="scientific">Cyclobacterium lianum</name>
    <dbReference type="NCBI Taxonomy" id="388280"/>
    <lineage>
        <taxon>Bacteria</taxon>
        <taxon>Pseudomonadati</taxon>
        <taxon>Bacteroidota</taxon>
        <taxon>Cytophagia</taxon>
        <taxon>Cytophagales</taxon>
        <taxon>Cyclobacteriaceae</taxon>
        <taxon>Cyclobacterium</taxon>
    </lineage>
</organism>